<accession>A0A4V2G3Y3</accession>
<dbReference type="OrthoDB" id="2004167at2"/>
<proteinExistence type="predicted"/>
<dbReference type="RefSeq" id="WP_130414369.1">
    <property type="nucleotide sequence ID" value="NZ_SHKX01000013.1"/>
</dbReference>
<evidence type="ECO:0000256" key="1">
    <source>
        <dbReference type="SAM" id="SignalP"/>
    </source>
</evidence>
<dbReference type="Proteomes" id="UP000292423">
    <property type="component" value="Unassembled WGS sequence"/>
</dbReference>
<reference evidence="2 3" key="1">
    <citation type="submission" date="2019-02" db="EMBL/GenBank/DDBJ databases">
        <title>Genomic Encyclopedia of Type Strains, Phase IV (KMG-IV): sequencing the most valuable type-strain genomes for metagenomic binning, comparative biology and taxonomic classification.</title>
        <authorList>
            <person name="Goeker M."/>
        </authorList>
    </citation>
    <scope>NUCLEOTIDE SEQUENCE [LARGE SCALE GENOMIC DNA]</scope>
    <source>
        <strain evidence="2 3">DSM 105135</strain>
    </source>
</reference>
<name>A0A4V2G3Y3_9GAMM</name>
<gene>
    <name evidence="2" type="ORF">EV700_2571</name>
</gene>
<dbReference type="SUPFAM" id="SSF53474">
    <property type="entry name" value="alpha/beta-Hydrolases"/>
    <property type="match status" value="1"/>
</dbReference>
<dbReference type="Pfam" id="PF02089">
    <property type="entry name" value="Palm_thioest"/>
    <property type="match status" value="1"/>
</dbReference>
<dbReference type="Gene3D" id="3.40.50.1820">
    <property type="entry name" value="alpha/beta hydrolase"/>
    <property type="match status" value="1"/>
</dbReference>
<organism evidence="2 3">
    <name type="scientific">Fluviicoccus keumensis</name>
    <dbReference type="NCBI Taxonomy" id="1435465"/>
    <lineage>
        <taxon>Bacteria</taxon>
        <taxon>Pseudomonadati</taxon>
        <taxon>Pseudomonadota</taxon>
        <taxon>Gammaproteobacteria</taxon>
        <taxon>Moraxellales</taxon>
        <taxon>Moraxellaceae</taxon>
        <taxon>Fluviicoccus</taxon>
    </lineage>
</organism>
<feature type="signal peptide" evidence="1">
    <location>
        <begin position="1"/>
        <end position="28"/>
    </location>
</feature>
<keyword evidence="1" id="KW-0732">Signal</keyword>
<evidence type="ECO:0000313" key="2">
    <source>
        <dbReference type="EMBL" id="RZU38636.1"/>
    </source>
</evidence>
<dbReference type="InterPro" id="IPR029058">
    <property type="entry name" value="AB_hydrolase_fold"/>
</dbReference>
<protein>
    <submittedName>
        <fullName evidence="2">Putative serine esterase DUF676</fullName>
    </submittedName>
</protein>
<feature type="chain" id="PRO_5020648095" evidence="1">
    <location>
        <begin position="29"/>
        <end position="402"/>
    </location>
</feature>
<evidence type="ECO:0000313" key="3">
    <source>
        <dbReference type="Proteomes" id="UP000292423"/>
    </source>
</evidence>
<dbReference type="EMBL" id="SHKX01000013">
    <property type="protein sequence ID" value="RZU38636.1"/>
    <property type="molecule type" value="Genomic_DNA"/>
</dbReference>
<sequence length="402" mass="42589">MHFKKLAAVAASLLLSLGLSLPAQQAHAEAQKTKYPIILAHGMAGWDEIAGLDYFGNELGVFALDGCQFLEINGCNDDVNGSQLAEAFQVTSLADSETRGTQLADKVQSYMTTKGVSYINLVGHSQGGFDIRKAAHLLKSRKGYTVVNNLISISSPHRGSPYAKKLLDKYALNGSSFCWNLAWDGTPANDPCGVLITKIADALFDAVNQQSVTTRNNIIAAGKQLVYNDFDPNDGVTTGAKAFNAKYNLKNSAGAYVAVRFRSLITAQDDGNRNPALSALHTLLGFNADGDGYCAGDCDNDGAAGTGDGSVYDMDDDGLVGINSQQMGGRLQYNSILGMLDTITETTVTAVDDLNNPSSVAMTSHTGVISQDHLDVVGVGPDTFDELEFYAAINDYIAKAGG</sequence>
<comment type="caution">
    <text evidence="2">The sequence shown here is derived from an EMBL/GenBank/DDBJ whole genome shotgun (WGS) entry which is preliminary data.</text>
</comment>
<dbReference type="AlphaFoldDB" id="A0A4V2G3Y3"/>
<keyword evidence="3" id="KW-1185">Reference proteome</keyword>